<keyword evidence="1" id="KW-1133">Transmembrane helix</keyword>
<proteinExistence type="predicted"/>
<organism evidence="2 3">
    <name type="scientific">Candidatus Spechtbacteria bacterium RIFCSPLOWO2_01_FULL_46_10</name>
    <dbReference type="NCBI Taxonomy" id="1802163"/>
    <lineage>
        <taxon>Bacteria</taxon>
        <taxon>Candidatus Spechtiibacteriota</taxon>
    </lineage>
</organism>
<reference evidence="2 3" key="1">
    <citation type="journal article" date="2016" name="Nat. Commun.">
        <title>Thousands of microbial genomes shed light on interconnected biogeochemical processes in an aquifer system.</title>
        <authorList>
            <person name="Anantharaman K."/>
            <person name="Brown C.T."/>
            <person name="Hug L.A."/>
            <person name="Sharon I."/>
            <person name="Castelle C.J."/>
            <person name="Probst A.J."/>
            <person name="Thomas B.C."/>
            <person name="Singh A."/>
            <person name="Wilkins M.J."/>
            <person name="Karaoz U."/>
            <person name="Brodie E.L."/>
            <person name="Williams K.H."/>
            <person name="Hubbard S.S."/>
            <person name="Banfield J.F."/>
        </authorList>
    </citation>
    <scope>NUCLEOTIDE SEQUENCE [LARGE SCALE GENOMIC DNA]</scope>
</reference>
<feature type="transmembrane region" description="Helical" evidence="1">
    <location>
        <begin position="14"/>
        <end position="34"/>
    </location>
</feature>
<sequence length="79" mass="8861">MALSIIHRQKRRKFLYTGLILATLLHGIYNNFIINIEQNIFINGDGLAALFDLILTAIALIIAGIIVFIAFKHLAKVKI</sequence>
<evidence type="ECO:0000313" key="3">
    <source>
        <dbReference type="Proteomes" id="UP000179153"/>
    </source>
</evidence>
<keyword evidence="1" id="KW-0472">Membrane</keyword>
<evidence type="ECO:0000256" key="1">
    <source>
        <dbReference type="SAM" id="Phobius"/>
    </source>
</evidence>
<dbReference type="EMBL" id="MHOI01000001">
    <property type="protein sequence ID" value="OGZ62127.1"/>
    <property type="molecule type" value="Genomic_DNA"/>
</dbReference>
<evidence type="ECO:0000313" key="2">
    <source>
        <dbReference type="EMBL" id="OGZ62127.1"/>
    </source>
</evidence>
<dbReference type="Proteomes" id="UP000179153">
    <property type="component" value="Unassembled WGS sequence"/>
</dbReference>
<feature type="transmembrane region" description="Helical" evidence="1">
    <location>
        <begin position="46"/>
        <end position="71"/>
    </location>
</feature>
<accession>A0A1G2HI25</accession>
<gene>
    <name evidence="2" type="ORF">A2932_02170</name>
</gene>
<dbReference type="STRING" id="1802163.A2932_02170"/>
<comment type="caution">
    <text evidence="2">The sequence shown here is derived from an EMBL/GenBank/DDBJ whole genome shotgun (WGS) entry which is preliminary data.</text>
</comment>
<dbReference type="AlphaFoldDB" id="A0A1G2HI25"/>
<protein>
    <submittedName>
        <fullName evidence="2">Uncharacterized protein</fullName>
    </submittedName>
</protein>
<keyword evidence="1" id="KW-0812">Transmembrane</keyword>
<name>A0A1G2HI25_9BACT</name>